<name>A0A226C0M7_9FIRM</name>
<evidence type="ECO:0000259" key="8">
    <source>
        <dbReference type="Pfam" id="PF04239"/>
    </source>
</evidence>
<sequence>MGLTIFIRTIIFYFIILTLFRIMGKREVGQLSAFDLVVSIMIAEISVLTIEDETIPIYAGIIPLVSLMGLEVMFTKWGLKNKLIQKLTQGSPSVLIEDGKIKEQELKKVRFDLNELMVQLRQQNAHNISEVEYAILEPDGQLSVIIKNAQRPVTKQDLNINAPYDGLPVPLIMDGEVEYGHLKKENLTEKWLISELKERGFSSPQEILYASLDSQRNLYVSPKEKYASKEKTPSQ</sequence>
<protein>
    <recommendedName>
        <fullName evidence="8">YetF C-terminal domain-containing protein</fullName>
    </recommendedName>
</protein>
<feature type="transmembrane region" description="Helical" evidence="7">
    <location>
        <begin position="6"/>
        <end position="24"/>
    </location>
</feature>
<keyword evidence="6 7" id="KW-0472">Membrane</keyword>
<evidence type="ECO:0000313" key="10">
    <source>
        <dbReference type="Proteomes" id="UP000214588"/>
    </source>
</evidence>
<keyword evidence="3" id="KW-1003">Cell membrane</keyword>
<keyword evidence="10" id="KW-1185">Reference proteome</keyword>
<comment type="similarity">
    <text evidence="2">Belongs to the UPF0702 family.</text>
</comment>
<dbReference type="Proteomes" id="UP000214588">
    <property type="component" value="Unassembled WGS sequence"/>
</dbReference>
<dbReference type="GO" id="GO:0005886">
    <property type="term" value="C:plasma membrane"/>
    <property type="evidence" value="ECO:0007669"/>
    <property type="project" value="UniProtKB-SubCell"/>
</dbReference>
<dbReference type="PANTHER" id="PTHR34582:SF6">
    <property type="entry name" value="UPF0702 TRANSMEMBRANE PROTEIN YCAP"/>
    <property type="match status" value="1"/>
</dbReference>
<comment type="caution">
    <text evidence="9">The sequence shown here is derived from an EMBL/GenBank/DDBJ whole genome shotgun (WGS) entry which is preliminary data.</text>
</comment>
<accession>A0A226C0M7</accession>
<dbReference type="OrthoDB" id="1682423at2"/>
<proteinExistence type="inferred from homology"/>
<dbReference type="PANTHER" id="PTHR34582">
    <property type="entry name" value="UPF0702 TRANSMEMBRANE PROTEIN YCAP"/>
    <property type="match status" value="1"/>
</dbReference>
<feature type="domain" description="YetF C-terminal" evidence="8">
    <location>
        <begin position="80"/>
        <end position="212"/>
    </location>
</feature>
<dbReference type="Pfam" id="PF04239">
    <property type="entry name" value="DUF421"/>
    <property type="match status" value="1"/>
</dbReference>
<feature type="transmembrane region" description="Helical" evidence="7">
    <location>
        <begin position="31"/>
        <end position="49"/>
    </location>
</feature>
<evidence type="ECO:0000256" key="6">
    <source>
        <dbReference type="ARBA" id="ARBA00023136"/>
    </source>
</evidence>
<dbReference type="InterPro" id="IPR023090">
    <property type="entry name" value="UPF0702_alpha/beta_dom_sf"/>
</dbReference>
<feature type="transmembrane region" description="Helical" evidence="7">
    <location>
        <begin position="55"/>
        <end position="74"/>
    </location>
</feature>
<reference evidence="9 10" key="1">
    <citation type="submission" date="2017-06" db="EMBL/GenBank/DDBJ databases">
        <title>Draft Genome Sequence of Natranaerobius trueperi halophilic, alkalithermophilic bacteria from soda lakes.</title>
        <authorList>
            <person name="Zhao B."/>
        </authorList>
    </citation>
    <scope>NUCLEOTIDE SEQUENCE [LARGE SCALE GENOMIC DNA]</scope>
    <source>
        <strain evidence="9 10">DSM 18760</strain>
    </source>
</reference>
<dbReference type="RefSeq" id="WP_089022618.1">
    <property type="nucleotide sequence ID" value="NZ_NIQC01000002.1"/>
</dbReference>
<evidence type="ECO:0000256" key="4">
    <source>
        <dbReference type="ARBA" id="ARBA00022692"/>
    </source>
</evidence>
<evidence type="ECO:0000256" key="2">
    <source>
        <dbReference type="ARBA" id="ARBA00006448"/>
    </source>
</evidence>
<evidence type="ECO:0000256" key="5">
    <source>
        <dbReference type="ARBA" id="ARBA00022989"/>
    </source>
</evidence>
<evidence type="ECO:0000256" key="7">
    <source>
        <dbReference type="SAM" id="Phobius"/>
    </source>
</evidence>
<keyword evidence="4 7" id="KW-0812">Transmembrane</keyword>
<dbReference type="Gene3D" id="3.30.240.20">
    <property type="entry name" value="bsu07140 like domains"/>
    <property type="match status" value="2"/>
</dbReference>
<organism evidence="9 10">
    <name type="scientific">Natranaerobius trueperi</name>
    <dbReference type="NCBI Taxonomy" id="759412"/>
    <lineage>
        <taxon>Bacteria</taxon>
        <taxon>Bacillati</taxon>
        <taxon>Bacillota</taxon>
        <taxon>Clostridia</taxon>
        <taxon>Natranaerobiales</taxon>
        <taxon>Natranaerobiaceae</taxon>
        <taxon>Natranaerobius</taxon>
    </lineage>
</organism>
<dbReference type="AlphaFoldDB" id="A0A226C0M7"/>
<evidence type="ECO:0000256" key="1">
    <source>
        <dbReference type="ARBA" id="ARBA00004651"/>
    </source>
</evidence>
<gene>
    <name evidence="9" type="ORF">CDO51_02000</name>
</gene>
<comment type="subcellular location">
    <subcellularLocation>
        <location evidence="1">Cell membrane</location>
        <topology evidence="1">Multi-pass membrane protein</topology>
    </subcellularLocation>
</comment>
<dbReference type="InterPro" id="IPR007353">
    <property type="entry name" value="DUF421"/>
</dbReference>
<evidence type="ECO:0000313" key="9">
    <source>
        <dbReference type="EMBL" id="OWZ84813.1"/>
    </source>
</evidence>
<keyword evidence="5 7" id="KW-1133">Transmembrane helix</keyword>
<evidence type="ECO:0000256" key="3">
    <source>
        <dbReference type="ARBA" id="ARBA00022475"/>
    </source>
</evidence>
<dbReference type="EMBL" id="NIQC01000002">
    <property type="protein sequence ID" value="OWZ84813.1"/>
    <property type="molecule type" value="Genomic_DNA"/>
</dbReference>